<protein>
    <recommendedName>
        <fullName evidence="1">DUF7587 domain-containing protein</fullName>
    </recommendedName>
</protein>
<evidence type="ECO:0000313" key="2">
    <source>
        <dbReference type="EMBL" id="KAK1613522.1"/>
    </source>
</evidence>
<accession>A0AAI9ZBC9</accession>
<organism evidence="2 3">
    <name type="scientific">Colletotrichum phormii</name>
    <dbReference type="NCBI Taxonomy" id="359342"/>
    <lineage>
        <taxon>Eukaryota</taxon>
        <taxon>Fungi</taxon>
        <taxon>Dikarya</taxon>
        <taxon>Ascomycota</taxon>
        <taxon>Pezizomycotina</taxon>
        <taxon>Sordariomycetes</taxon>
        <taxon>Hypocreomycetidae</taxon>
        <taxon>Glomerellales</taxon>
        <taxon>Glomerellaceae</taxon>
        <taxon>Colletotrichum</taxon>
        <taxon>Colletotrichum acutatum species complex</taxon>
    </lineage>
</organism>
<dbReference type="Proteomes" id="UP001243989">
    <property type="component" value="Unassembled WGS sequence"/>
</dbReference>
<name>A0AAI9ZBC9_9PEZI</name>
<sequence length="168" mass="20085">MEQLRETFRPHRFGTNEHYMDLFHVYDDLSRTPYLHGIGIQCEDPDTYVINSWHVITPSAMRNHLNWRSSTPSQFISFFDSLQDARREQQRRRDKTYVSHVGYRRPESVRIAHVRLQRNTNVWVFSRAEMLRMMRTFGRQAELEMAQSSALGEWFVWGVVPDECVQSM</sequence>
<dbReference type="EMBL" id="JAHMHQ010000053">
    <property type="protein sequence ID" value="KAK1613522.1"/>
    <property type="molecule type" value="Genomic_DNA"/>
</dbReference>
<dbReference type="InterPro" id="IPR056009">
    <property type="entry name" value="DUF7587"/>
</dbReference>
<evidence type="ECO:0000259" key="1">
    <source>
        <dbReference type="Pfam" id="PF24494"/>
    </source>
</evidence>
<evidence type="ECO:0000313" key="3">
    <source>
        <dbReference type="Proteomes" id="UP001243989"/>
    </source>
</evidence>
<comment type="caution">
    <text evidence="2">The sequence shown here is derived from an EMBL/GenBank/DDBJ whole genome shotgun (WGS) entry which is preliminary data.</text>
</comment>
<feature type="domain" description="DUF7587" evidence="1">
    <location>
        <begin position="23"/>
        <end position="165"/>
    </location>
</feature>
<dbReference type="GeneID" id="85476613"/>
<dbReference type="Pfam" id="PF24494">
    <property type="entry name" value="DUF7587"/>
    <property type="match status" value="1"/>
</dbReference>
<reference evidence="2" key="1">
    <citation type="submission" date="2021-06" db="EMBL/GenBank/DDBJ databases">
        <title>Comparative genomics, transcriptomics and evolutionary studies reveal genomic signatures of adaptation to plant cell wall in hemibiotrophic fungi.</title>
        <authorList>
            <consortium name="DOE Joint Genome Institute"/>
            <person name="Baroncelli R."/>
            <person name="Diaz J.F."/>
            <person name="Benocci T."/>
            <person name="Peng M."/>
            <person name="Battaglia E."/>
            <person name="Haridas S."/>
            <person name="Andreopoulos W."/>
            <person name="Labutti K."/>
            <person name="Pangilinan J."/>
            <person name="Floch G.L."/>
            <person name="Makela M.R."/>
            <person name="Henrissat B."/>
            <person name="Grigoriev I.V."/>
            <person name="Crouch J.A."/>
            <person name="De Vries R.P."/>
            <person name="Sukno S.A."/>
            <person name="Thon M.R."/>
        </authorList>
    </citation>
    <scope>NUCLEOTIDE SEQUENCE</scope>
    <source>
        <strain evidence="2">CBS 102054</strain>
    </source>
</reference>
<proteinExistence type="predicted"/>
<dbReference type="RefSeq" id="XP_060437397.1">
    <property type="nucleotide sequence ID" value="XM_060591751.1"/>
</dbReference>
<gene>
    <name evidence="2" type="ORF">BDP81DRAFT_443702</name>
</gene>
<dbReference type="AlphaFoldDB" id="A0AAI9ZBC9"/>
<keyword evidence="3" id="KW-1185">Reference proteome</keyword>